<dbReference type="EMBL" id="DAKRPA010000071">
    <property type="protein sequence ID" value="DBA00067.1"/>
    <property type="molecule type" value="Genomic_DNA"/>
</dbReference>
<reference evidence="3" key="1">
    <citation type="submission" date="2022-11" db="EMBL/GenBank/DDBJ databases">
        <authorList>
            <person name="Morgan W.R."/>
            <person name="Tartar A."/>
        </authorList>
    </citation>
    <scope>NUCLEOTIDE SEQUENCE</scope>
    <source>
        <strain evidence="3">ARSEF 373</strain>
    </source>
</reference>
<dbReference type="InterPro" id="IPR020843">
    <property type="entry name" value="ER"/>
</dbReference>
<dbReference type="GO" id="GO:0005739">
    <property type="term" value="C:mitochondrion"/>
    <property type="evidence" value="ECO:0007669"/>
    <property type="project" value="TreeGrafter"/>
</dbReference>
<dbReference type="PANTHER" id="PTHR43677:SF3">
    <property type="entry name" value="PROSTAGLANDIN REDUCTASE 3"/>
    <property type="match status" value="1"/>
</dbReference>
<dbReference type="GO" id="GO:0016491">
    <property type="term" value="F:oxidoreductase activity"/>
    <property type="evidence" value="ECO:0007669"/>
    <property type="project" value="UniProtKB-KW"/>
</dbReference>
<reference evidence="3" key="2">
    <citation type="journal article" date="2023" name="Microbiol Resour">
        <title>Decontamination and Annotation of the Draft Genome Sequence of the Oomycete Lagenidium giganteum ARSEF 373.</title>
        <authorList>
            <person name="Morgan W.R."/>
            <person name="Tartar A."/>
        </authorList>
    </citation>
    <scope>NUCLEOTIDE SEQUENCE</scope>
    <source>
        <strain evidence="3">ARSEF 373</strain>
    </source>
</reference>
<proteinExistence type="predicted"/>
<dbReference type="SMART" id="SM00829">
    <property type="entry name" value="PKS_ER"/>
    <property type="match status" value="1"/>
</dbReference>
<dbReference type="CDD" id="cd08250">
    <property type="entry name" value="Mgc45594_like"/>
    <property type="match status" value="1"/>
</dbReference>
<dbReference type="InterPro" id="IPR013149">
    <property type="entry name" value="ADH-like_C"/>
</dbReference>
<keyword evidence="1" id="KW-0560">Oxidoreductase</keyword>
<gene>
    <name evidence="3" type="ORF">N0F65_003733</name>
</gene>
<sequence>MAPATSSTSFQQIQVHTLSTDFRHATKIIEVPEVPSPSANHVVVKNAYVGINATDINITNGAYGARPLPFSCGLEGVGTVVSIGEGVSNVQVGDYVAYQKLGAFAEYVEVAAATVIKSPELSPSVVPLTVCGISASIALEQVGELRSKETVLVTAAAGGTGQFVVQLAKQAGNHVIGTCSSDEKVEYLKSLGCDRVINYKREDVSSVLKKEYPDGVNLVFETVGGEMFRAAAENLAVHGRIIVFGYISGYKASDREKQTQMVVSELAPRLLSKSASVRGFLLGNHAAHIPAHMKKLLGLVAEKKLSAGVDSTDFVGLSGVADALDHMYAGKNIGKVVVRLS</sequence>
<dbReference type="InterPro" id="IPR036291">
    <property type="entry name" value="NAD(P)-bd_dom_sf"/>
</dbReference>
<evidence type="ECO:0000313" key="3">
    <source>
        <dbReference type="EMBL" id="DBA00067.1"/>
    </source>
</evidence>
<dbReference type="FunFam" id="3.40.50.720:FF:000121">
    <property type="entry name" value="Prostaglandin reductase 2"/>
    <property type="match status" value="1"/>
</dbReference>
<organism evidence="3 4">
    <name type="scientific">Lagenidium giganteum</name>
    <dbReference type="NCBI Taxonomy" id="4803"/>
    <lineage>
        <taxon>Eukaryota</taxon>
        <taxon>Sar</taxon>
        <taxon>Stramenopiles</taxon>
        <taxon>Oomycota</taxon>
        <taxon>Peronosporomycetes</taxon>
        <taxon>Pythiales</taxon>
        <taxon>Pythiaceae</taxon>
    </lineage>
</organism>
<dbReference type="Gene3D" id="3.90.180.10">
    <property type="entry name" value="Medium-chain alcohol dehydrogenases, catalytic domain"/>
    <property type="match status" value="1"/>
</dbReference>
<dbReference type="InterPro" id="IPR011032">
    <property type="entry name" value="GroES-like_sf"/>
</dbReference>
<feature type="domain" description="Enoyl reductase (ER)" evidence="2">
    <location>
        <begin position="27"/>
        <end position="338"/>
    </location>
</feature>
<evidence type="ECO:0000256" key="1">
    <source>
        <dbReference type="ARBA" id="ARBA00023002"/>
    </source>
</evidence>
<dbReference type="SUPFAM" id="SSF50129">
    <property type="entry name" value="GroES-like"/>
    <property type="match status" value="1"/>
</dbReference>
<keyword evidence="4" id="KW-1185">Reference proteome</keyword>
<dbReference type="InterPro" id="IPR051397">
    <property type="entry name" value="Zn-ADH-like_protein"/>
</dbReference>
<dbReference type="Proteomes" id="UP001146120">
    <property type="component" value="Unassembled WGS sequence"/>
</dbReference>
<name>A0AAV2Z0A1_9STRA</name>
<dbReference type="PANTHER" id="PTHR43677">
    <property type="entry name" value="SHORT-CHAIN DEHYDROGENASE/REDUCTASE"/>
    <property type="match status" value="1"/>
</dbReference>
<evidence type="ECO:0000259" key="2">
    <source>
        <dbReference type="SMART" id="SM00829"/>
    </source>
</evidence>
<dbReference type="Gene3D" id="3.40.50.720">
    <property type="entry name" value="NAD(P)-binding Rossmann-like Domain"/>
    <property type="match status" value="1"/>
</dbReference>
<dbReference type="InterPro" id="IPR013154">
    <property type="entry name" value="ADH-like_N"/>
</dbReference>
<comment type="caution">
    <text evidence="3">The sequence shown here is derived from an EMBL/GenBank/DDBJ whole genome shotgun (WGS) entry which is preliminary data.</text>
</comment>
<evidence type="ECO:0000313" key="4">
    <source>
        <dbReference type="Proteomes" id="UP001146120"/>
    </source>
</evidence>
<dbReference type="Pfam" id="PF00107">
    <property type="entry name" value="ADH_zinc_N"/>
    <property type="match status" value="1"/>
</dbReference>
<dbReference type="SUPFAM" id="SSF51735">
    <property type="entry name" value="NAD(P)-binding Rossmann-fold domains"/>
    <property type="match status" value="1"/>
</dbReference>
<dbReference type="AlphaFoldDB" id="A0AAV2Z0A1"/>
<dbReference type="Pfam" id="PF08240">
    <property type="entry name" value="ADH_N"/>
    <property type="match status" value="1"/>
</dbReference>
<protein>
    <recommendedName>
        <fullName evidence="2">Enoyl reductase (ER) domain-containing protein</fullName>
    </recommendedName>
</protein>
<accession>A0AAV2Z0A1</accession>